<organism evidence="2 3">
    <name type="scientific">Nocardia ignorata</name>
    <dbReference type="NCBI Taxonomy" id="145285"/>
    <lineage>
        <taxon>Bacteria</taxon>
        <taxon>Bacillati</taxon>
        <taxon>Actinomycetota</taxon>
        <taxon>Actinomycetes</taxon>
        <taxon>Mycobacteriales</taxon>
        <taxon>Nocardiaceae</taxon>
        <taxon>Nocardia</taxon>
    </lineage>
</organism>
<protein>
    <submittedName>
        <fullName evidence="2">Uncharacterized protein</fullName>
    </submittedName>
</protein>
<keyword evidence="3" id="KW-1185">Reference proteome</keyword>
<comment type="caution">
    <text evidence="2">The sequence shown here is derived from an EMBL/GenBank/DDBJ whole genome shotgun (WGS) entry which is preliminary data.</text>
</comment>
<gene>
    <name evidence="2" type="ORF">DFR75_10772</name>
</gene>
<dbReference type="AlphaFoldDB" id="A0A4R6P2T5"/>
<dbReference type="EMBL" id="SNXK01000007">
    <property type="protein sequence ID" value="TDP31847.1"/>
    <property type="molecule type" value="Genomic_DNA"/>
</dbReference>
<evidence type="ECO:0000313" key="2">
    <source>
        <dbReference type="EMBL" id="TDP31847.1"/>
    </source>
</evidence>
<name>A0A4R6P2T5_NOCIG</name>
<accession>A0A4R6P2T5</accession>
<dbReference type="NCBIfam" id="NF046112">
    <property type="entry name" value="MSMEG_6209_Nter"/>
    <property type="match status" value="1"/>
</dbReference>
<dbReference type="Gene3D" id="1.10.8.1060">
    <property type="entry name" value="Corynebacterium glutamicum thioredoxin-dependent arsenate reductase, N-terminal domain"/>
    <property type="match status" value="1"/>
</dbReference>
<evidence type="ECO:0000256" key="1">
    <source>
        <dbReference type="SAM" id="MobiDB-lite"/>
    </source>
</evidence>
<sequence length="109" mass="11920">MTRSTYACSDTAAAEPDGVSPGEVVAAPRVETDEIDAIARAFVTKFPSLPEAYVRQVVELTHQRLARTARIRTHLIPLTVNLARSQLEKARSQNDPVTWTAGGPETCSW</sequence>
<evidence type="ECO:0000313" key="3">
    <source>
        <dbReference type="Proteomes" id="UP000295087"/>
    </source>
</evidence>
<reference evidence="2 3" key="1">
    <citation type="submission" date="2019-03" db="EMBL/GenBank/DDBJ databases">
        <title>Genomic Encyclopedia of Type Strains, Phase IV (KMG-IV): sequencing the most valuable type-strain genomes for metagenomic binning, comparative biology and taxonomic classification.</title>
        <authorList>
            <person name="Goeker M."/>
        </authorList>
    </citation>
    <scope>NUCLEOTIDE SEQUENCE [LARGE SCALE GENOMIC DNA]</scope>
    <source>
        <strain evidence="2 3">DSM 44496</strain>
    </source>
</reference>
<feature type="region of interest" description="Disordered" evidence="1">
    <location>
        <begin position="1"/>
        <end position="23"/>
    </location>
</feature>
<proteinExistence type="predicted"/>
<dbReference type="Proteomes" id="UP000295087">
    <property type="component" value="Unassembled WGS sequence"/>
</dbReference>